<feature type="compositionally biased region" description="Low complexity" evidence="1">
    <location>
        <begin position="1"/>
        <end position="19"/>
    </location>
</feature>
<evidence type="ECO:0000313" key="4">
    <source>
        <dbReference type="EMBL" id="KAB1645054.1"/>
    </source>
</evidence>
<dbReference type="AlphaFoldDB" id="A0A7J5BFQ1"/>
<organism evidence="4 5">
    <name type="scientific">Gulosibacter chungangensis</name>
    <dbReference type="NCBI Taxonomy" id="979746"/>
    <lineage>
        <taxon>Bacteria</taxon>
        <taxon>Bacillati</taxon>
        <taxon>Actinomycetota</taxon>
        <taxon>Actinomycetes</taxon>
        <taxon>Micrococcales</taxon>
        <taxon>Microbacteriaceae</taxon>
        <taxon>Gulosibacter</taxon>
    </lineage>
</organism>
<comment type="caution">
    <text evidence="4">The sequence shown here is derived from an EMBL/GenBank/DDBJ whole genome shotgun (WGS) entry which is preliminary data.</text>
</comment>
<dbReference type="Gene3D" id="2.40.128.20">
    <property type="match status" value="2"/>
</dbReference>
<dbReference type="OrthoDB" id="2560583at2"/>
<dbReference type="InterPro" id="IPR012674">
    <property type="entry name" value="Calycin"/>
</dbReference>
<evidence type="ECO:0000256" key="1">
    <source>
        <dbReference type="SAM" id="MobiDB-lite"/>
    </source>
</evidence>
<evidence type="ECO:0008006" key="6">
    <source>
        <dbReference type="Google" id="ProtNLM"/>
    </source>
</evidence>
<protein>
    <recommendedName>
        <fullName evidence="6">Molybdenum cofactor biosynthesis protein F</fullName>
    </recommendedName>
</protein>
<proteinExistence type="predicted"/>
<feature type="domain" description="MoaF C-terminal" evidence="3">
    <location>
        <begin position="171"/>
        <end position="282"/>
    </location>
</feature>
<evidence type="ECO:0000259" key="2">
    <source>
        <dbReference type="Pfam" id="PF10703"/>
    </source>
</evidence>
<gene>
    <name evidence="4" type="ORF">F8O05_02020</name>
</gene>
<name>A0A7J5BFQ1_9MICO</name>
<dbReference type="InterPro" id="IPR024724">
    <property type="entry name" value="MoaF_N"/>
</dbReference>
<evidence type="ECO:0000259" key="3">
    <source>
        <dbReference type="Pfam" id="PF17409"/>
    </source>
</evidence>
<dbReference type="InterPro" id="IPR035348">
    <property type="entry name" value="MoaF_C"/>
</dbReference>
<reference evidence="4 5" key="1">
    <citation type="submission" date="2019-09" db="EMBL/GenBank/DDBJ databases">
        <title>Phylogeny of genus Pseudoclavibacter and closely related genus.</title>
        <authorList>
            <person name="Li Y."/>
        </authorList>
    </citation>
    <scope>NUCLEOTIDE SEQUENCE [LARGE SCALE GENOMIC DNA]</scope>
    <source>
        <strain evidence="4 5">KCTC 13959</strain>
    </source>
</reference>
<dbReference type="Pfam" id="PF10703">
    <property type="entry name" value="MoaF"/>
    <property type="match status" value="1"/>
</dbReference>
<dbReference type="Proteomes" id="UP000433493">
    <property type="component" value="Unassembled WGS sequence"/>
</dbReference>
<dbReference type="EMBL" id="WBKB01000001">
    <property type="protein sequence ID" value="KAB1645054.1"/>
    <property type="molecule type" value="Genomic_DNA"/>
</dbReference>
<dbReference type="RefSeq" id="WP_158051064.1">
    <property type="nucleotide sequence ID" value="NZ_WBKB01000001.1"/>
</dbReference>
<feature type="domain" description="Molybdenum cofactor biosynthesis protein F N-terminal" evidence="2">
    <location>
        <begin position="35"/>
        <end position="144"/>
    </location>
</feature>
<keyword evidence="5" id="KW-1185">Reference proteome</keyword>
<dbReference type="Pfam" id="PF17409">
    <property type="entry name" value="MoaF_C"/>
    <property type="match status" value="1"/>
</dbReference>
<feature type="region of interest" description="Disordered" evidence="1">
    <location>
        <begin position="1"/>
        <end position="29"/>
    </location>
</feature>
<evidence type="ECO:0000313" key="5">
    <source>
        <dbReference type="Proteomes" id="UP000433493"/>
    </source>
</evidence>
<accession>A0A7J5BFQ1</accession>
<sequence length="287" mass="31472">MTIQQPTQPAQSTQSAQPTHRAQLAPADQGYVSTEEWPDVTAMLAGFGDPSLPASEKLEGPAIVVAFEGGRRIEHQFAAGKVTWRILNGDAAGAEGAHPYRAVEVRPSIFFVDFLKGESVSTHDVSLVINLNSGQVTVAESSFVDRGGEVRMRTDIAHGVVEGFGEIKPLEPTSELVGKRIYYRYSPTEHYEHIYLNAGTFVWHCVRGAEVGLADADPVQVWHIAEDLVLLHWSETVMPVESIVTIDLAAKRSIGRMFCWDGPTLDTVHIPFDSQFTVLADTDYPAE</sequence>